<name>A0ABQ4DRV1_9ACTN</name>
<evidence type="ECO:0008006" key="4">
    <source>
        <dbReference type="Google" id="ProtNLM"/>
    </source>
</evidence>
<proteinExistence type="predicted"/>
<protein>
    <recommendedName>
        <fullName evidence="4">DUF4345 domain-containing protein</fullName>
    </recommendedName>
</protein>
<dbReference type="EMBL" id="BONW01000001">
    <property type="protein sequence ID" value="GIG85182.1"/>
    <property type="molecule type" value="Genomic_DNA"/>
</dbReference>
<evidence type="ECO:0000256" key="1">
    <source>
        <dbReference type="SAM" id="Phobius"/>
    </source>
</evidence>
<keyword evidence="1" id="KW-0812">Transmembrane</keyword>
<reference evidence="2 3" key="1">
    <citation type="submission" date="2021-01" db="EMBL/GenBank/DDBJ databases">
        <title>Whole genome shotgun sequence of Plantactinospora endophytica NBRC 110450.</title>
        <authorList>
            <person name="Komaki H."/>
            <person name="Tamura T."/>
        </authorList>
    </citation>
    <scope>NUCLEOTIDE SEQUENCE [LARGE SCALE GENOMIC DNA]</scope>
    <source>
        <strain evidence="2 3">NBRC 110450</strain>
    </source>
</reference>
<gene>
    <name evidence="2" type="ORF">Pen02_01180</name>
</gene>
<feature type="transmembrane region" description="Helical" evidence="1">
    <location>
        <begin position="108"/>
        <end position="130"/>
    </location>
</feature>
<keyword evidence="3" id="KW-1185">Reference proteome</keyword>
<evidence type="ECO:0000313" key="2">
    <source>
        <dbReference type="EMBL" id="GIG85182.1"/>
    </source>
</evidence>
<feature type="transmembrane region" description="Helical" evidence="1">
    <location>
        <begin position="82"/>
        <end position="102"/>
    </location>
</feature>
<sequence length="147" mass="15811">MRLPSSAAGWTIAVFGALALLLGAVGLIRPETTLELLGFEVLRPAERAVGDHTRTFVIASSMASFNMGVYYLLAAWQDWRPFFGFTVVFRLVTFTVFTVLVLTDAAPARFFGVALWEGLGAVATGAALWYDRHRNGNQPVTATGAGG</sequence>
<comment type="caution">
    <text evidence="2">The sequence shown here is derived from an EMBL/GenBank/DDBJ whole genome shotgun (WGS) entry which is preliminary data.</text>
</comment>
<keyword evidence="1" id="KW-1133">Transmembrane helix</keyword>
<dbReference type="Proteomes" id="UP000646749">
    <property type="component" value="Unassembled WGS sequence"/>
</dbReference>
<keyword evidence="1" id="KW-0472">Membrane</keyword>
<accession>A0ABQ4DRV1</accession>
<organism evidence="2 3">
    <name type="scientific">Plantactinospora endophytica</name>
    <dbReference type="NCBI Taxonomy" id="673535"/>
    <lineage>
        <taxon>Bacteria</taxon>
        <taxon>Bacillati</taxon>
        <taxon>Actinomycetota</taxon>
        <taxon>Actinomycetes</taxon>
        <taxon>Micromonosporales</taxon>
        <taxon>Micromonosporaceae</taxon>
        <taxon>Plantactinospora</taxon>
    </lineage>
</organism>
<feature type="transmembrane region" description="Helical" evidence="1">
    <location>
        <begin position="54"/>
        <end position="73"/>
    </location>
</feature>
<dbReference type="RefSeq" id="WP_203863888.1">
    <property type="nucleotide sequence ID" value="NZ_BONW01000001.1"/>
</dbReference>
<evidence type="ECO:0000313" key="3">
    <source>
        <dbReference type="Proteomes" id="UP000646749"/>
    </source>
</evidence>